<comment type="caution">
    <text evidence="1">The sequence shown here is derived from an EMBL/GenBank/DDBJ whole genome shotgun (WGS) entry which is preliminary data.</text>
</comment>
<protein>
    <submittedName>
        <fullName evidence="1">Uncharacterized protein</fullName>
    </submittedName>
</protein>
<accession>A0ABS5J9S5</accession>
<proteinExistence type="predicted"/>
<dbReference type="Proteomes" id="UP000676386">
    <property type="component" value="Unassembled WGS sequence"/>
</dbReference>
<gene>
    <name evidence="1" type="ORF">KE626_30985</name>
</gene>
<name>A0ABS5J9S5_9BACT</name>
<dbReference type="EMBL" id="JAGTXB010000025">
    <property type="protein sequence ID" value="MBS0031798.1"/>
    <property type="molecule type" value="Genomic_DNA"/>
</dbReference>
<organism evidence="1 2">
    <name type="scientific">Chitinophaga hostae</name>
    <dbReference type="NCBI Taxonomy" id="2831022"/>
    <lineage>
        <taxon>Bacteria</taxon>
        <taxon>Pseudomonadati</taxon>
        <taxon>Bacteroidota</taxon>
        <taxon>Chitinophagia</taxon>
        <taxon>Chitinophagales</taxon>
        <taxon>Chitinophagaceae</taxon>
        <taxon>Chitinophaga</taxon>
    </lineage>
</organism>
<evidence type="ECO:0000313" key="1">
    <source>
        <dbReference type="EMBL" id="MBS0031798.1"/>
    </source>
</evidence>
<keyword evidence="2" id="KW-1185">Reference proteome</keyword>
<dbReference type="RefSeq" id="WP_211976959.1">
    <property type="nucleotide sequence ID" value="NZ_CBFHAM010000012.1"/>
</dbReference>
<evidence type="ECO:0000313" key="2">
    <source>
        <dbReference type="Proteomes" id="UP000676386"/>
    </source>
</evidence>
<reference evidence="1 2" key="1">
    <citation type="submission" date="2021-04" db="EMBL/GenBank/DDBJ databases">
        <title>Chitinophaga sp. nov., isolated from the rhizosphere soil.</title>
        <authorList>
            <person name="He S."/>
        </authorList>
    </citation>
    <scope>NUCLEOTIDE SEQUENCE [LARGE SCALE GENOMIC DNA]</scope>
    <source>
        <strain evidence="1 2">2R12</strain>
    </source>
</reference>
<sequence>MKKITKSGPPTVWARVQQMLLIMKFTTLLLLLVAQASAGVYSQKKISLRMEAASLDKMLITLEKKSSYRFFFNNDEFKDVAPVSVDMTDVTVTEVLDMPIRFFKVVCILIPLQQGIGRILLPGSW</sequence>